<keyword evidence="1" id="KW-0378">Hydrolase</keyword>
<reference evidence="3" key="2">
    <citation type="submission" date="2020-09" db="EMBL/GenBank/DDBJ databases">
        <authorList>
            <person name="Sun Q."/>
            <person name="Ohkuma M."/>
        </authorList>
    </citation>
    <scope>NUCLEOTIDE SEQUENCE</scope>
    <source>
        <strain evidence="3">JCM 3090</strain>
    </source>
</reference>
<organism evidence="3 4">
    <name type="scientific">Pilimelia anulata</name>
    <dbReference type="NCBI Taxonomy" id="53371"/>
    <lineage>
        <taxon>Bacteria</taxon>
        <taxon>Bacillati</taxon>
        <taxon>Actinomycetota</taxon>
        <taxon>Actinomycetes</taxon>
        <taxon>Micromonosporales</taxon>
        <taxon>Micromonosporaceae</taxon>
        <taxon>Pilimelia</taxon>
    </lineage>
</organism>
<keyword evidence="4" id="KW-1185">Reference proteome</keyword>
<dbReference type="InterPro" id="IPR007295">
    <property type="entry name" value="DUF402"/>
</dbReference>
<evidence type="ECO:0000313" key="3">
    <source>
        <dbReference type="EMBL" id="GGJ76725.1"/>
    </source>
</evidence>
<dbReference type="PANTHER" id="PTHR39159">
    <property type="match status" value="1"/>
</dbReference>
<dbReference type="InterPro" id="IPR035930">
    <property type="entry name" value="FomD-like_sf"/>
</dbReference>
<comment type="caution">
    <text evidence="3">The sequence shown here is derived from an EMBL/GenBank/DDBJ whole genome shotgun (WGS) entry which is preliminary data.</text>
</comment>
<dbReference type="EMBL" id="BMQB01000001">
    <property type="protein sequence ID" value="GGJ76725.1"/>
    <property type="molecule type" value="Genomic_DNA"/>
</dbReference>
<dbReference type="GO" id="GO:0016787">
    <property type="term" value="F:hydrolase activity"/>
    <property type="evidence" value="ECO:0007669"/>
    <property type="project" value="UniProtKB-KW"/>
</dbReference>
<dbReference type="AlphaFoldDB" id="A0A8J3B2R3"/>
<protein>
    <recommendedName>
        <fullName evidence="2">DUF402 domain-containing protein</fullName>
    </recommendedName>
</protein>
<feature type="domain" description="DUF402" evidence="2">
    <location>
        <begin position="58"/>
        <end position="184"/>
    </location>
</feature>
<sequence>MRRFAPGEVIVHRNVRPRVIGWVRTAVVVADDDRGLLVWIPRGAPVGSSVAADGRQLRAMPFAEWVTLEHRVHPHRWSGPGVLKLMPPGAAHSVWWFFDGDDRFKNWYVNLEEPAVRWADAGLAGVDMRDQDLDIVALPDRTWVWKDEDEFAERLALPDRYWVPDPDAVWAEGRRVAGLIEAGAFPFDGTWCDFRPDPAWAVPDALPAGWDRPSAR</sequence>
<evidence type="ECO:0000313" key="4">
    <source>
        <dbReference type="Proteomes" id="UP000649739"/>
    </source>
</evidence>
<accession>A0A8J3B2R3</accession>
<dbReference type="Pfam" id="PF04167">
    <property type="entry name" value="DUF402"/>
    <property type="match status" value="1"/>
</dbReference>
<dbReference type="RefSeq" id="WP_189168204.1">
    <property type="nucleotide sequence ID" value="NZ_BMQB01000001.1"/>
</dbReference>
<evidence type="ECO:0000256" key="1">
    <source>
        <dbReference type="ARBA" id="ARBA00022801"/>
    </source>
</evidence>
<evidence type="ECO:0000259" key="2">
    <source>
        <dbReference type="Pfam" id="PF04167"/>
    </source>
</evidence>
<gene>
    <name evidence="3" type="ORF">GCM10010123_03400</name>
</gene>
<name>A0A8J3B2R3_9ACTN</name>
<dbReference type="Proteomes" id="UP000649739">
    <property type="component" value="Unassembled WGS sequence"/>
</dbReference>
<dbReference type="Gene3D" id="2.40.380.10">
    <property type="entry name" value="FomD-like"/>
    <property type="match status" value="1"/>
</dbReference>
<proteinExistence type="predicted"/>
<dbReference type="PANTHER" id="PTHR39159:SF1">
    <property type="entry name" value="UPF0374 PROTEIN YGAC"/>
    <property type="match status" value="1"/>
</dbReference>
<dbReference type="SUPFAM" id="SSF159234">
    <property type="entry name" value="FomD-like"/>
    <property type="match status" value="1"/>
</dbReference>
<reference evidence="3" key="1">
    <citation type="journal article" date="2014" name="Int. J. Syst. Evol. Microbiol.">
        <title>Complete genome sequence of Corynebacterium casei LMG S-19264T (=DSM 44701T), isolated from a smear-ripened cheese.</title>
        <authorList>
            <consortium name="US DOE Joint Genome Institute (JGI-PGF)"/>
            <person name="Walter F."/>
            <person name="Albersmeier A."/>
            <person name="Kalinowski J."/>
            <person name="Ruckert C."/>
        </authorList>
    </citation>
    <scope>NUCLEOTIDE SEQUENCE</scope>
    <source>
        <strain evidence="3">JCM 3090</strain>
    </source>
</reference>
<dbReference type="InterPro" id="IPR050212">
    <property type="entry name" value="Ntdp-like"/>
</dbReference>